<dbReference type="InterPro" id="IPR013083">
    <property type="entry name" value="Znf_RING/FYVE/PHD"/>
</dbReference>
<comment type="function">
    <text evidence="15">Component of a retrotranslocation channel required for peroxisome organization by mediating export of the PEX5 receptor from peroxisomes to the cytosol, thereby promoting PEX5 recycling. The retrotranslocation channel is composed of PEX2, PEX10 and PEX12; each subunit contributing transmembrane segments that coassemble into an open channel that specifically allows the passage of PEX5 through the peroxisomal membrane. PEX12 also regulates PEX5 recycling by activating the E3 ubiquitin-protein ligase activity of PEX10. When PEX5 recycling is compromised, PEX12 stimulates PEX10-mediated polyubiquitination of PEX5, leading to its subsequent degradation.</text>
</comment>
<keyword evidence="8" id="KW-0863">Zinc-finger</keyword>
<comment type="pathway">
    <text evidence="2">Protein modification; protein ubiquitination.</text>
</comment>
<dbReference type="FunFam" id="3.30.40.10:FF:000266">
    <property type="entry name" value="Peroxisome assembly protein 12"/>
    <property type="match status" value="1"/>
</dbReference>
<dbReference type="PANTHER" id="PTHR12888:SF0">
    <property type="entry name" value="PEROXISOME ASSEMBLY PROTEIN 12"/>
    <property type="match status" value="1"/>
</dbReference>
<gene>
    <name evidence="20" type="primary">LOC112416034</name>
</gene>
<evidence type="ECO:0000256" key="4">
    <source>
        <dbReference type="ARBA" id="ARBA00018980"/>
    </source>
</evidence>
<keyword evidence="5" id="KW-0813">Transport</keyword>
<dbReference type="GO" id="GO:0006513">
    <property type="term" value="P:protein monoubiquitination"/>
    <property type="evidence" value="ECO:0007669"/>
    <property type="project" value="TreeGrafter"/>
</dbReference>
<keyword evidence="19" id="KW-1185">Reference proteome</keyword>
<evidence type="ECO:0000256" key="13">
    <source>
        <dbReference type="ARBA" id="ARBA00023140"/>
    </source>
</evidence>
<dbReference type="GO" id="GO:0005778">
    <property type="term" value="C:peroxisomal membrane"/>
    <property type="evidence" value="ECO:0007669"/>
    <property type="project" value="UniProtKB-SubCell"/>
</dbReference>
<evidence type="ECO:0000256" key="6">
    <source>
        <dbReference type="ARBA" id="ARBA00022692"/>
    </source>
</evidence>
<dbReference type="GO" id="GO:1990429">
    <property type="term" value="C:peroxisomal importomer complex"/>
    <property type="evidence" value="ECO:0007669"/>
    <property type="project" value="TreeGrafter"/>
</dbReference>
<dbReference type="Proteomes" id="UP000252040">
    <property type="component" value="Unplaced"/>
</dbReference>
<organism evidence="19 20">
    <name type="scientific">Neophocaena asiaeorientalis asiaeorientalis</name>
    <name type="common">Yangtze finless porpoise</name>
    <name type="synonym">Neophocaena phocaenoides subsp. asiaeorientalis</name>
    <dbReference type="NCBI Taxonomy" id="1706337"/>
    <lineage>
        <taxon>Eukaryota</taxon>
        <taxon>Metazoa</taxon>
        <taxon>Chordata</taxon>
        <taxon>Craniata</taxon>
        <taxon>Vertebrata</taxon>
        <taxon>Euteleostomi</taxon>
        <taxon>Mammalia</taxon>
        <taxon>Eutheria</taxon>
        <taxon>Laurasiatheria</taxon>
        <taxon>Artiodactyla</taxon>
        <taxon>Whippomorpha</taxon>
        <taxon>Cetacea</taxon>
        <taxon>Odontoceti</taxon>
        <taxon>Phocoenidae</taxon>
        <taxon>Neophocaena</taxon>
    </lineage>
</organism>
<evidence type="ECO:0000256" key="10">
    <source>
        <dbReference type="ARBA" id="ARBA00022927"/>
    </source>
</evidence>
<dbReference type="GO" id="GO:0008270">
    <property type="term" value="F:zinc ion binding"/>
    <property type="evidence" value="ECO:0007669"/>
    <property type="project" value="UniProtKB-KW"/>
</dbReference>
<evidence type="ECO:0000256" key="16">
    <source>
        <dbReference type="ARBA" id="ARBA00046615"/>
    </source>
</evidence>
<dbReference type="Pfam" id="PF04757">
    <property type="entry name" value="Pex2_Pex12"/>
    <property type="match status" value="1"/>
</dbReference>
<evidence type="ECO:0000256" key="2">
    <source>
        <dbReference type="ARBA" id="ARBA00004906"/>
    </source>
</evidence>
<proteinExistence type="inferred from homology"/>
<dbReference type="SUPFAM" id="SSF57850">
    <property type="entry name" value="RING/U-box"/>
    <property type="match status" value="1"/>
</dbReference>
<keyword evidence="12 17" id="KW-0472">Membrane</keyword>
<dbReference type="CDD" id="cd16451">
    <property type="entry name" value="mRING_PEX12"/>
    <property type="match status" value="1"/>
</dbReference>
<name>A0A341DDC4_NEOAA</name>
<accession>A0A341DDC4</accession>
<dbReference type="RefSeq" id="XP_024625088.1">
    <property type="nucleotide sequence ID" value="XM_024769320.1"/>
</dbReference>
<keyword evidence="13 17" id="KW-0576">Peroxisome</keyword>
<evidence type="ECO:0000313" key="19">
    <source>
        <dbReference type="Proteomes" id="UP000252040"/>
    </source>
</evidence>
<keyword evidence="6" id="KW-0812">Transmembrane</keyword>
<evidence type="ECO:0000256" key="5">
    <source>
        <dbReference type="ARBA" id="ARBA00022448"/>
    </source>
</evidence>
<keyword evidence="10" id="KW-0653">Protein transport</keyword>
<dbReference type="Gene3D" id="3.30.40.10">
    <property type="entry name" value="Zinc/RING finger domain, C3HC4 (zinc finger)"/>
    <property type="match status" value="1"/>
</dbReference>
<keyword evidence="7" id="KW-0479">Metal-binding</keyword>
<evidence type="ECO:0000259" key="18">
    <source>
        <dbReference type="Pfam" id="PF04757"/>
    </source>
</evidence>
<evidence type="ECO:0000256" key="8">
    <source>
        <dbReference type="ARBA" id="ARBA00022771"/>
    </source>
</evidence>
<evidence type="ECO:0000256" key="12">
    <source>
        <dbReference type="ARBA" id="ARBA00023136"/>
    </source>
</evidence>
<dbReference type="FunCoup" id="A0A341DDC4">
    <property type="interactions" value="2297"/>
</dbReference>
<evidence type="ECO:0000256" key="9">
    <source>
        <dbReference type="ARBA" id="ARBA00022833"/>
    </source>
</evidence>
<evidence type="ECO:0000313" key="20">
    <source>
        <dbReference type="RefSeq" id="XP_024625088.1"/>
    </source>
</evidence>
<reference evidence="20" key="1">
    <citation type="submission" date="2025-08" db="UniProtKB">
        <authorList>
            <consortium name="RefSeq"/>
        </authorList>
    </citation>
    <scope>IDENTIFICATION</scope>
    <source>
        <tissue evidence="20">Meat</tissue>
    </source>
</reference>
<dbReference type="PANTHER" id="PTHR12888">
    <property type="entry name" value="PEROXISOME ASSEMBLY PROTEIN 12 PEROXIN-12"/>
    <property type="match status" value="1"/>
</dbReference>
<evidence type="ECO:0000256" key="3">
    <source>
        <dbReference type="ARBA" id="ARBA00008704"/>
    </source>
</evidence>
<evidence type="ECO:0000256" key="7">
    <source>
        <dbReference type="ARBA" id="ARBA00022723"/>
    </source>
</evidence>
<evidence type="ECO:0000256" key="1">
    <source>
        <dbReference type="ARBA" id="ARBA00004585"/>
    </source>
</evidence>
<comment type="similarity">
    <text evidence="3 17">Belongs to the pex2/pex10/pex12 family.</text>
</comment>
<evidence type="ECO:0000256" key="15">
    <source>
        <dbReference type="ARBA" id="ARBA00045862"/>
    </source>
</evidence>
<evidence type="ECO:0000256" key="14">
    <source>
        <dbReference type="ARBA" id="ARBA00029692"/>
    </source>
</evidence>
<dbReference type="InParanoid" id="A0A341DDC4"/>
<dbReference type="InterPro" id="IPR017375">
    <property type="entry name" value="PEX12"/>
</dbReference>
<evidence type="ECO:0000256" key="11">
    <source>
        <dbReference type="ARBA" id="ARBA00022989"/>
    </source>
</evidence>
<dbReference type="STRING" id="1706337.A0A341DDC4"/>
<keyword evidence="9" id="KW-0862">Zinc</keyword>
<comment type="subunit">
    <text evidence="16">Component of the PEX2-PEX10-PEX12 retrotranslocation channel, composed of PEX2, PEX10 and PEX12. Interacts with PEX19 via its cytoplasmic domain.</text>
</comment>
<dbReference type="GeneID" id="112416034"/>
<feature type="domain" description="Pex N-terminal" evidence="18">
    <location>
        <begin position="43"/>
        <end position="283"/>
    </location>
</feature>
<dbReference type="GO" id="GO:0016558">
    <property type="term" value="P:protein import into peroxisome matrix"/>
    <property type="evidence" value="ECO:0007669"/>
    <property type="project" value="UniProtKB-UniRule"/>
</dbReference>
<comment type="subcellular location">
    <subcellularLocation>
        <location evidence="1">Peroxisome membrane</location>
        <topology evidence="1">Multi-pass membrane protein</topology>
    </subcellularLocation>
</comment>
<sequence>MLTRVCGQSKTQCTHETMAEHGAHITTASVDDQPSIFEVVAQDSLMTAVRPALHHVVKVLAESNPARYGFLWKWFDEIFTLLDLLLQQHYLSKTSASFSENFYGLKRIVMGDTHKLQRLASAGLPKKQLWKSVIFLVLLPSLKVKLEKLISSLREEEEYSIHPPTSRWKRIYRAFLAAYPFVNMAWEGWFLVQQLRYILGKAQHHSPLLSPAGVRLGRLTVQDIQALEHKPAGASMVQQPAGSVGEKMKSALKQAVGGAASCLSTGLSVGVFFLQFLEWWYSSGNQETIKSLTALPTPPPPVHLDYNSDSPLLPQMKTVCPLCRKNRVNDTVLATSGYVFCYRCVFNYVKSHRACPITGYPTQVQHLIKLYSPEN</sequence>
<evidence type="ECO:0000256" key="17">
    <source>
        <dbReference type="PIRNR" id="PIRNR038074"/>
    </source>
</evidence>
<dbReference type="GO" id="GO:0004842">
    <property type="term" value="F:ubiquitin-protein transferase activity"/>
    <property type="evidence" value="ECO:0007669"/>
    <property type="project" value="TreeGrafter"/>
</dbReference>
<dbReference type="PIRSF" id="PIRSF038074">
    <property type="entry name" value="Peroxisome_assembly_p12"/>
    <property type="match status" value="1"/>
</dbReference>
<protein>
    <recommendedName>
        <fullName evidence="4 17">Peroxisome assembly protein 12</fullName>
    </recommendedName>
    <alternativeName>
        <fullName evidence="14 17">Peroxin-12</fullName>
    </alternativeName>
</protein>
<keyword evidence="11" id="KW-1133">Transmembrane helix</keyword>
<dbReference type="InterPro" id="IPR006845">
    <property type="entry name" value="Pex_N"/>
</dbReference>
<dbReference type="KEGG" id="nasi:112416034"/>
<dbReference type="AlphaFoldDB" id="A0A341DDC4"/>